<feature type="region of interest" description="Disordered" evidence="1">
    <location>
        <begin position="41"/>
        <end position="66"/>
    </location>
</feature>
<evidence type="ECO:0000313" key="3">
    <source>
        <dbReference type="Proteomes" id="UP000006906"/>
    </source>
</evidence>
<dbReference type="Gramene" id="PNW71193">
    <property type="protein sequence ID" value="PNW71193"/>
    <property type="gene ID" value="CHLRE_16g694000v5"/>
</dbReference>
<organism evidence="2 3">
    <name type="scientific">Chlamydomonas reinhardtii</name>
    <name type="common">Chlamydomonas smithii</name>
    <dbReference type="NCBI Taxonomy" id="3055"/>
    <lineage>
        <taxon>Eukaryota</taxon>
        <taxon>Viridiplantae</taxon>
        <taxon>Chlorophyta</taxon>
        <taxon>core chlorophytes</taxon>
        <taxon>Chlorophyceae</taxon>
        <taxon>CS clade</taxon>
        <taxon>Chlamydomonadales</taxon>
        <taxon>Chlamydomonadaceae</taxon>
        <taxon>Chlamydomonas</taxon>
    </lineage>
</organism>
<sequence>MAQSTPAPGNPDVIKYWAGLYGQTKHSDCMVVFMLDRSPLGGQAAEPGTSEAGQSGPGQPADRSVAIGEPLPAHSWMLCPACGKWDQQWETWTPRPDSDGPASKRRKVSAGQAVAVNNTVAGEAGAAASAAAAAPHVPEIRVAVRSEEDVPAALAVVKFAYTGQVEAGSITEALQVRQQADYLRMPRCMEACLERVREKLTDAAGAVGGGSSAAGGDGGGGSNESSSDIDAVLELYSCAPLWPEPANDPTYAAFAALLTEAKRRLVAHFGDAQAVLNKDQLYKQMRALPAVGLEALLESDDFGTDSESSVVLVLAEWMKQNYRITDAVTRRRLCGLLRLVQCSRAYLDWVLPALALDHLLHPERRAGWFSITHEQALWLSKYVGASEAFKAALWEQRTAGGGLPDGWLNDKPRRQSVPPAGLTFTFSVSQKNILDKLANLRERQLGRMDLDISDSSAGSIWAMGLQWFLELQYRQGHSDASIFLMVHVPAAFKVQSGTVLRLNDLHRPTEMLRADLHLHKWRADGRRQKNVRAGRFVTSEVSGLNTGLGVEIDLSGSPALPAQPAPVQQQAGGQQEVQEQVDLLQQQEQLQQRQAREAAVAAQWAEYLKDGELTGKVVVLPPLSRGRASLAT</sequence>
<dbReference type="GeneID" id="66056840"/>
<evidence type="ECO:0000256" key="1">
    <source>
        <dbReference type="SAM" id="MobiDB-lite"/>
    </source>
</evidence>
<keyword evidence="3" id="KW-1185">Reference proteome</keyword>
<accession>A0A2K3CSC5</accession>
<dbReference type="EMBL" id="CM008977">
    <property type="protein sequence ID" value="PNW71193.1"/>
    <property type="molecule type" value="Genomic_DNA"/>
</dbReference>
<dbReference type="STRING" id="3055.A0A2K3CSC5"/>
<feature type="region of interest" description="Disordered" evidence="1">
    <location>
        <begin position="90"/>
        <end position="109"/>
    </location>
</feature>
<dbReference type="PaxDb" id="3055-EDO98739"/>
<dbReference type="ExpressionAtlas" id="A0A2K3CSC5">
    <property type="expression patterns" value="baseline"/>
</dbReference>
<feature type="region of interest" description="Disordered" evidence="1">
    <location>
        <begin position="207"/>
        <end position="226"/>
    </location>
</feature>
<gene>
    <name evidence="2" type="ORF">CHLRE_16g694000v5</name>
</gene>
<dbReference type="InParanoid" id="A0A2K3CSC5"/>
<dbReference type="KEGG" id="cre:CHLRE_16g694000v5"/>
<dbReference type="OrthoDB" id="546755at2759"/>
<feature type="region of interest" description="Disordered" evidence="1">
    <location>
        <begin position="559"/>
        <end position="578"/>
    </location>
</feature>
<evidence type="ECO:0008006" key="4">
    <source>
        <dbReference type="Google" id="ProtNLM"/>
    </source>
</evidence>
<dbReference type="AlphaFoldDB" id="A0A2K3CSC5"/>
<protein>
    <recommendedName>
        <fullName evidence="4">BACK domain-containing protein</fullName>
    </recommendedName>
</protein>
<proteinExistence type="predicted"/>
<dbReference type="PANTHER" id="PTHR46336">
    <property type="entry name" value="OS02G0260700 PROTEIN"/>
    <property type="match status" value="1"/>
</dbReference>
<dbReference type="Proteomes" id="UP000006906">
    <property type="component" value="Chromosome 16"/>
</dbReference>
<dbReference type="RefSeq" id="XP_042915307.1">
    <property type="nucleotide sequence ID" value="XM_043071770.1"/>
</dbReference>
<feature type="compositionally biased region" description="Gly residues" evidence="1">
    <location>
        <begin position="207"/>
        <end position="222"/>
    </location>
</feature>
<name>A0A2K3CSC5_CHLRE</name>
<evidence type="ECO:0000313" key="2">
    <source>
        <dbReference type="EMBL" id="PNW71193.1"/>
    </source>
</evidence>
<reference evidence="2 3" key="1">
    <citation type="journal article" date="2007" name="Science">
        <title>The Chlamydomonas genome reveals the evolution of key animal and plant functions.</title>
        <authorList>
            <person name="Merchant S.S."/>
            <person name="Prochnik S.E."/>
            <person name="Vallon O."/>
            <person name="Harris E.H."/>
            <person name="Karpowicz S.J."/>
            <person name="Witman G.B."/>
            <person name="Terry A."/>
            <person name="Salamov A."/>
            <person name="Fritz-Laylin L.K."/>
            <person name="Marechal-Drouard L."/>
            <person name="Marshall W.F."/>
            <person name="Qu L.H."/>
            <person name="Nelson D.R."/>
            <person name="Sanderfoot A.A."/>
            <person name="Spalding M.H."/>
            <person name="Kapitonov V.V."/>
            <person name="Ren Q."/>
            <person name="Ferris P."/>
            <person name="Lindquist E."/>
            <person name="Shapiro H."/>
            <person name="Lucas S.M."/>
            <person name="Grimwood J."/>
            <person name="Schmutz J."/>
            <person name="Cardol P."/>
            <person name="Cerutti H."/>
            <person name="Chanfreau G."/>
            <person name="Chen C.L."/>
            <person name="Cognat V."/>
            <person name="Croft M.T."/>
            <person name="Dent R."/>
            <person name="Dutcher S."/>
            <person name="Fernandez E."/>
            <person name="Fukuzawa H."/>
            <person name="Gonzalez-Ballester D."/>
            <person name="Gonzalez-Halphen D."/>
            <person name="Hallmann A."/>
            <person name="Hanikenne M."/>
            <person name="Hippler M."/>
            <person name="Inwood W."/>
            <person name="Jabbari K."/>
            <person name="Kalanon M."/>
            <person name="Kuras R."/>
            <person name="Lefebvre P.A."/>
            <person name="Lemaire S.D."/>
            <person name="Lobanov A.V."/>
            <person name="Lohr M."/>
            <person name="Manuell A."/>
            <person name="Meier I."/>
            <person name="Mets L."/>
            <person name="Mittag M."/>
            <person name="Mittelmeier T."/>
            <person name="Moroney J.V."/>
            <person name="Moseley J."/>
            <person name="Napoli C."/>
            <person name="Nedelcu A.M."/>
            <person name="Niyogi K."/>
            <person name="Novoselov S.V."/>
            <person name="Paulsen I.T."/>
            <person name="Pazour G."/>
            <person name="Purton S."/>
            <person name="Ral J.P."/>
            <person name="Riano-Pachon D.M."/>
            <person name="Riekhof W."/>
            <person name="Rymarquis L."/>
            <person name="Schroda M."/>
            <person name="Stern D."/>
            <person name="Umen J."/>
            <person name="Willows R."/>
            <person name="Wilson N."/>
            <person name="Zimmer S.L."/>
            <person name="Allmer J."/>
            <person name="Balk J."/>
            <person name="Bisova K."/>
            <person name="Chen C.J."/>
            <person name="Elias M."/>
            <person name="Gendler K."/>
            <person name="Hauser C."/>
            <person name="Lamb M.R."/>
            <person name="Ledford H."/>
            <person name="Long J.C."/>
            <person name="Minagawa J."/>
            <person name="Page M.D."/>
            <person name="Pan J."/>
            <person name="Pootakham W."/>
            <person name="Roje S."/>
            <person name="Rose A."/>
            <person name="Stahlberg E."/>
            <person name="Terauchi A.M."/>
            <person name="Yang P."/>
            <person name="Ball S."/>
            <person name="Bowler C."/>
            <person name="Dieckmann C.L."/>
            <person name="Gladyshev V.N."/>
            <person name="Green P."/>
            <person name="Jorgensen R."/>
            <person name="Mayfield S."/>
            <person name="Mueller-Roeber B."/>
            <person name="Rajamani S."/>
            <person name="Sayre R.T."/>
            <person name="Brokstein P."/>
            <person name="Dubchak I."/>
            <person name="Goodstein D."/>
            <person name="Hornick L."/>
            <person name="Huang Y.W."/>
            <person name="Jhaveri J."/>
            <person name="Luo Y."/>
            <person name="Martinez D."/>
            <person name="Ngau W.C."/>
            <person name="Otillar B."/>
            <person name="Poliakov A."/>
            <person name="Porter A."/>
            <person name="Szajkowski L."/>
            <person name="Werner G."/>
            <person name="Zhou K."/>
            <person name="Grigoriev I.V."/>
            <person name="Rokhsar D.S."/>
            <person name="Grossman A.R."/>
        </authorList>
    </citation>
    <scope>NUCLEOTIDE SEQUENCE [LARGE SCALE GENOMIC DNA]</scope>
    <source>
        <strain evidence="3">CC-503</strain>
    </source>
</reference>
<dbReference type="InterPro" id="IPR045890">
    <property type="entry name" value="POB1-like"/>
</dbReference>
<dbReference type="PANTHER" id="PTHR46336:SF3">
    <property type="entry name" value="BTB_POZ DOMAIN-CONTAINING PROTEIN POB1"/>
    <property type="match status" value="1"/>
</dbReference>